<name>A0ABS7PJ14_9SPHN</name>
<comment type="caution">
    <text evidence="10">The sequence shown here is derived from an EMBL/GenBank/DDBJ whole genome shotgun (WGS) entry which is preliminary data.</text>
</comment>
<dbReference type="Proteomes" id="UP000706039">
    <property type="component" value="Unassembled WGS sequence"/>
</dbReference>
<dbReference type="GO" id="GO:0016787">
    <property type="term" value="F:hydrolase activity"/>
    <property type="evidence" value="ECO:0007669"/>
    <property type="project" value="UniProtKB-KW"/>
</dbReference>
<dbReference type="InterPro" id="IPR019127">
    <property type="entry name" value="Exosortase"/>
</dbReference>
<feature type="transmembrane region" description="Helical" evidence="8">
    <location>
        <begin position="193"/>
        <end position="213"/>
    </location>
</feature>
<feature type="transmembrane region" description="Helical" evidence="8">
    <location>
        <begin position="110"/>
        <end position="126"/>
    </location>
</feature>
<dbReference type="NCBIfam" id="TIGR03109">
    <property type="entry name" value="exosort_XrtA"/>
    <property type="match status" value="1"/>
</dbReference>
<comment type="subcellular location">
    <subcellularLocation>
        <location evidence="1">Cell membrane</location>
        <topology evidence="1">Multi-pass membrane protein</topology>
    </subcellularLocation>
</comment>
<evidence type="ECO:0000256" key="6">
    <source>
        <dbReference type="ARBA" id="ARBA00022989"/>
    </source>
</evidence>
<keyword evidence="3" id="KW-0645">Protease</keyword>
<evidence type="ECO:0000256" key="2">
    <source>
        <dbReference type="ARBA" id="ARBA00022475"/>
    </source>
</evidence>
<feature type="transmembrane region" description="Helical" evidence="8">
    <location>
        <begin position="260"/>
        <end position="281"/>
    </location>
</feature>
<gene>
    <name evidence="10" type="primary">xrtA</name>
    <name evidence="10" type="ORF">K7G82_03255</name>
</gene>
<evidence type="ECO:0000313" key="11">
    <source>
        <dbReference type="Proteomes" id="UP000706039"/>
    </source>
</evidence>
<dbReference type="InterPro" id="IPR017540">
    <property type="entry name" value="Exosortase-1"/>
</dbReference>
<evidence type="ECO:0000256" key="7">
    <source>
        <dbReference type="ARBA" id="ARBA00023136"/>
    </source>
</evidence>
<feature type="transmembrane region" description="Helical" evidence="8">
    <location>
        <begin position="302"/>
        <end position="322"/>
    </location>
</feature>
<evidence type="ECO:0000313" key="10">
    <source>
        <dbReference type="EMBL" id="MBY8821292.1"/>
    </source>
</evidence>
<dbReference type="RefSeq" id="WP_222988413.1">
    <property type="nucleotide sequence ID" value="NZ_JAINVV010000002.1"/>
</dbReference>
<organism evidence="10 11">
    <name type="scientific">Sphingomonas colocasiae</name>
    <dbReference type="NCBI Taxonomy" id="1848973"/>
    <lineage>
        <taxon>Bacteria</taxon>
        <taxon>Pseudomonadati</taxon>
        <taxon>Pseudomonadota</taxon>
        <taxon>Alphaproteobacteria</taxon>
        <taxon>Sphingomonadales</taxon>
        <taxon>Sphingomonadaceae</taxon>
        <taxon>Sphingomonas</taxon>
    </lineage>
</organism>
<keyword evidence="7 8" id="KW-0472">Membrane</keyword>
<dbReference type="NCBIfam" id="TIGR02602">
    <property type="entry name" value="8TM_EpsH"/>
    <property type="match status" value="1"/>
</dbReference>
<dbReference type="EMBL" id="JAINVV010000002">
    <property type="protein sequence ID" value="MBY8821292.1"/>
    <property type="molecule type" value="Genomic_DNA"/>
</dbReference>
<evidence type="ECO:0000256" key="1">
    <source>
        <dbReference type="ARBA" id="ARBA00004651"/>
    </source>
</evidence>
<sequence length="513" mass="54745">MTAYAPIHAAPDGALTPWRRQLLLLGLATAVILIAFGRDAADIADIWWRSDTFGHCPIVAVMIGWLVWQRRALLAELTPRSWAPGLLLVGMGAGGWLLGDAAGVAQARHLGLLFMLQGAVVSLLGPSVSRGLLFPLGYALFLVPFGEELVPPLQTLTAKMCMALLGLVGLPAHIDGVFITTPTGYFEVAEACSGVNFLIAMFAYAVLAAHLCFRSTSRRIAFVLFAVTSSVVANGVRAWGTIYISHLTSIDFAAGFDHVFYGWFFFAIVLALVTAVGWRFFDRSIDDPAFDPARLIEDAPPRATSLVVPAAIAAILAAPLIWSAAIAATGREALPNVVQLPAVKGWQRAPYAPLTPWTPHFAGADHRLLGRYVDARGDAVDLAIILYGHQDEGGELIGYGQGAVGPESGWAWTTRARNPADGMAERITGPGPVTREVVSFYRLGGTTTGSAMRVKLETLKTRLFGGSQIAAAVLVSAEERQGRSARPAIDRFLADLGPVERVTDALAADARGR</sequence>
<dbReference type="InterPro" id="IPR026392">
    <property type="entry name" value="Exo/Archaeosortase_dom"/>
</dbReference>
<dbReference type="NCBIfam" id="TIGR04178">
    <property type="entry name" value="exo_archaeo"/>
    <property type="match status" value="1"/>
</dbReference>
<dbReference type="InterPro" id="IPR013426">
    <property type="entry name" value="EpsH-like"/>
</dbReference>
<keyword evidence="5 10" id="KW-0378">Hydrolase</keyword>
<protein>
    <submittedName>
        <fullName evidence="10">Exosortase A</fullName>
        <ecNumber evidence="10">3.4.22.-</ecNumber>
    </submittedName>
</protein>
<evidence type="ECO:0000256" key="5">
    <source>
        <dbReference type="ARBA" id="ARBA00022801"/>
    </source>
</evidence>
<keyword evidence="11" id="KW-1185">Reference proteome</keyword>
<accession>A0ABS7PJ14</accession>
<feature type="transmembrane region" description="Helical" evidence="8">
    <location>
        <begin position="220"/>
        <end position="240"/>
    </location>
</feature>
<keyword evidence="6 8" id="KW-1133">Transmembrane helix</keyword>
<evidence type="ECO:0000259" key="9">
    <source>
        <dbReference type="Pfam" id="PF11984"/>
    </source>
</evidence>
<keyword evidence="2" id="KW-1003">Cell membrane</keyword>
<feature type="transmembrane region" description="Helical" evidence="8">
    <location>
        <begin position="81"/>
        <end position="98"/>
    </location>
</feature>
<dbReference type="EC" id="3.4.22.-" evidence="10"/>
<feature type="transmembrane region" description="Helical" evidence="8">
    <location>
        <begin position="22"/>
        <end position="40"/>
    </location>
</feature>
<dbReference type="NCBIfam" id="TIGR02914">
    <property type="entry name" value="EpsI_fam"/>
    <property type="match status" value="1"/>
</dbReference>
<evidence type="ECO:0000256" key="4">
    <source>
        <dbReference type="ARBA" id="ARBA00022692"/>
    </source>
</evidence>
<evidence type="ECO:0000256" key="8">
    <source>
        <dbReference type="SAM" id="Phobius"/>
    </source>
</evidence>
<dbReference type="Pfam" id="PF09721">
    <property type="entry name" value="Exosortase_EpsH"/>
    <property type="match status" value="1"/>
</dbReference>
<feature type="domain" description="Methanolan biosynthesis EpsI" evidence="9">
    <location>
        <begin position="311"/>
        <end position="499"/>
    </location>
</feature>
<keyword evidence="4 8" id="KW-0812">Transmembrane</keyword>
<reference evidence="10 11" key="1">
    <citation type="submission" date="2021-08" db="EMBL/GenBank/DDBJ databases">
        <authorList>
            <person name="Tuo L."/>
        </authorList>
    </citation>
    <scope>NUCLEOTIDE SEQUENCE [LARGE SCALE GENOMIC DNA]</scope>
    <source>
        <strain evidence="10 11">JCM 31229</strain>
    </source>
</reference>
<dbReference type="Pfam" id="PF11984">
    <property type="entry name" value="DUF3485"/>
    <property type="match status" value="1"/>
</dbReference>
<dbReference type="InterPro" id="IPR014263">
    <property type="entry name" value="Methanolan_biosynth_EpsI"/>
</dbReference>
<evidence type="ECO:0000256" key="3">
    <source>
        <dbReference type="ARBA" id="ARBA00022670"/>
    </source>
</evidence>
<feature type="transmembrane region" description="Helical" evidence="8">
    <location>
        <begin position="52"/>
        <end position="69"/>
    </location>
</feature>
<proteinExistence type="predicted"/>